<organism evidence="7 8">
    <name type="scientific">Sediminispirochaeta smaragdinae (strain DSM 11293 / JCM 15392 / SEBR 4228)</name>
    <name type="common">Spirochaeta smaragdinae</name>
    <dbReference type="NCBI Taxonomy" id="573413"/>
    <lineage>
        <taxon>Bacteria</taxon>
        <taxon>Pseudomonadati</taxon>
        <taxon>Spirochaetota</taxon>
        <taxon>Spirochaetia</taxon>
        <taxon>Spirochaetales</taxon>
        <taxon>Spirochaetaceae</taxon>
        <taxon>Sediminispirochaeta</taxon>
    </lineage>
</organism>
<feature type="transmembrane region" description="Helical" evidence="5">
    <location>
        <begin position="63"/>
        <end position="80"/>
    </location>
</feature>
<keyword evidence="3" id="KW-0238">DNA-binding</keyword>
<dbReference type="Gene3D" id="1.10.260.40">
    <property type="entry name" value="lambda repressor-like DNA-binding domains"/>
    <property type="match status" value="1"/>
</dbReference>
<keyword evidence="5" id="KW-0812">Transmembrane</keyword>
<dbReference type="OrthoDB" id="9768806at2"/>
<dbReference type="InterPro" id="IPR000843">
    <property type="entry name" value="HTH_LacI"/>
</dbReference>
<proteinExistence type="predicted"/>
<keyword evidence="2" id="KW-0805">Transcription regulation</keyword>
<dbReference type="SUPFAM" id="SSF47413">
    <property type="entry name" value="lambda repressor-like DNA-binding domains"/>
    <property type="match status" value="1"/>
</dbReference>
<dbReference type="Pfam" id="PF00532">
    <property type="entry name" value="Peripla_BP_1"/>
    <property type="match status" value="1"/>
</dbReference>
<dbReference type="PROSITE" id="PS50932">
    <property type="entry name" value="HTH_LACI_2"/>
    <property type="match status" value="1"/>
</dbReference>
<keyword evidence="5" id="KW-0472">Membrane</keyword>
<dbReference type="RefSeq" id="WP_013254792.1">
    <property type="nucleotide sequence ID" value="NC_014364.1"/>
</dbReference>
<dbReference type="KEGG" id="ssm:Spirs_2213"/>
<keyword evidence="4" id="KW-0804">Transcription</keyword>
<accession>E1R702</accession>
<dbReference type="PANTHER" id="PTHR30146:SF148">
    <property type="entry name" value="HTH-TYPE TRANSCRIPTIONAL REPRESSOR PURR-RELATED"/>
    <property type="match status" value="1"/>
</dbReference>
<dbReference type="InterPro" id="IPR010982">
    <property type="entry name" value="Lambda_DNA-bd_dom_sf"/>
</dbReference>
<dbReference type="EMBL" id="CP002116">
    <property type="protein sequence ID" value="ADK81329.1"/>
    <property type="molecule type" value="Genomic_DNA"/>
</dbReference>
<dbReference type="Pfam" id="PF00356">
    <property type="entry name" value="LacI"/>
    <property type="match status" value="1"/>
</dbReference>
<dbReference type="InterPro" id="IPR028082">
    <property type="entry name" value="Peripla_BP_I"/>
</dbReference>
<name>E1R702_SEDSS</name>
<dbReference type="Gene3D" id="3.40.50.2300">
    <property type="match status" value="2"/>
</dbReference>
<feature type="domain" description="HTH lacI-type" evidence="6">
    <location>
        <begin position="5"/>
        <end position="48"/>
    </location>
</feature>
<evidence type="ECO:0000256" key="1">
    <source>
        <dbReference type="ARBA" id="ARBA00022491"/>
    </source>
</evidence>
<evidence type="ECO:0000256" key="4">
    <source>
        <dbReference type="ARBA" id="ARBA00023163"/>
    </source>
</evidence>
<dbReference type="SMART" id="SM00354">
    <property type="entry name" value="HTH_LACI"/>
    <property type="match status" value="1"/>
</dbReference>
<evidence type="ECO:0000259" key="6">
    <source>
        <dbReference type="PROSITE" id="PS50932"/>
    </source>
</evidence>
<dbReference type="GO" id="GO:0000976">
    <property type="term" value="F:transcription cis-regulatory region binding"/>
    <property type="evidence" value="ECO:0007669"/>
    <property type="project" value="TreeGrafter"/>
</dbReference>
<keyword evidence="1" id="KW-0678">Repressor</keyword>
<reference evidence="7 8" key="1">
    <citation type="journal article" date="2010" name="Stand. Genomic Sci.">
        <title>Complete genome sequence of Spirochaeta smaragdinae type strain (SEBR 4228).</title>
        <authorList>
            <person name="Mavromatis K."/>
            <person name="Yasawong M."/>
            <person name="Chertkov O."/>
            <person name="Lapidus A."/>
            <person name="Lucas S."/>
            <person name="Nolan M."/>
            <person name="Del Rio T.G."/>
            <person name="Tice H."/>
            <person name="Cheng J.F."/>
            <person name="Pitluck S."/>
            <person name="Liolios K."/>
            <person name="Ivanova N."/>
            <person name="Tapia R."/>
            <person name="Han C."/>
            <person name="Bruce D."/>
            <person name="Goodwin L."/>
            <person name="Pati A."/>
            <person name="Chen A."/>
            <person name="Palaniappan K."/>
            <person name="Land M."/>
            <person name="Hauser L."/>
            <person name="Chang Y.J."/>
            <person name="Jeffries C.D."/>
            <person name="Detter J.C."/>
            <person name="Rohde M."/>
            <person name="Brambilla E."/>
            <person name="Spring S."/>
            <person name="Goker M."/>
            <person name="Sikorski J."/>
            <person name="Woyke T."/>
            <person name="Bristow J."/>
            <person name="Eisen J.A."/>
            <person name="Markowitz V."/>
            <person name="Hugenholtz P."/>
            <person name="Klenk H.P."/>
            <person name="Kyrpides N.C."/>
        </authorList>
    </citation>
    <scope>NUCLEOTIDE SEQUENCE [LARGE SCALE GENOMIC DNA]</scope>
    <source>
        <strain evidence="8">DSM 11293 / JCM 15392 / SEBR 4228</strain>
    </source>
</reference>
<dbReference type="eggNOG" id="COG1609">
    <property type="taxonomic scope" value="Bacteria"/>
</dbReference>
<evidence type="ECO:0000313" key="8">
    <source>
        <dbReference type="Proteomes" id="UP000002318"/>
    </source>
</evidence>
<dbReference type="CDD" id="cd06267">
    <property type="entry name" value="PBP1_LacI_sugar_binding-like"/>
    <property type="match status" value="1"/>
</dbReference>
<evidence type="ECO:0000313" key="7">
    <source>
        <dbReference type="EMBL" id="ADK81329.1"/>
    </source>
</evidence>
<keyword evidence="8" id="KW-1185">Reference proteome</keyword>
<dbReference type="SUPFAM" id="SSF53822">
    <property type="entry name" value="Periplasmic binding protein-like I"/>
    <property type="match status" value="1"/>
</dbReference>
<dbReference type="CDD" id="cd01392">
    <property type="entry name" value="HTH_LacI"/>
    <property type="match status" value="1"/>
</dbReference>
<evidence type="ECO:0000256" key="2">
    <source>
        <dbReference type="ARBA" id="ARBA00023015"/>
    </source>
</evidence>
<dbReference type="STRING" id="573413.Spirs_2213"/>
<keyword evidence="5" id="KW-1133">Transmembrane helix</keyword>
<dbReference type="InterPro" id="IPR001761">
    <property type="entry name" value="Peripla_BP/Lac1_sug-bd_dom"/>
</dbReference>
<dbReference type="HOGENOM" id="CLU_037628_6_2_12"/>
<evidence type="ECO:0000256" key="3">
    <source>
        <dbReference type="ARBA" id="ARBA00023125"/>
    </source>
</evidence>
<dbReference type="Proteomes" id="UP000002318">
    <property type="component" value="Chromosome"/>
</dbReference>
<dbReference type="PANTHER" id="PTHR30146">
    <property type="entry name" value="LACI-RELATED TRANSCRIPTIONAL REPRESSOR"/>
    <property type="match status" value="1"/>
</dbReference>
<dbReference type="GO" id="GO:0003700">
    <property type="term" value="F:DNA-binding transcription factor activity"/>
    <property type="evidence" value="ECO:0007669"/>
    <property type="project" value="TreeGrafter"/>
</dbReference>
<dbReference type="AlphaFoldDB" id="E1R702"/>
<sequence length="343" mass="38432">MDRKKRLADVARMVGCSITTVSRVINNNSSVNDRTRQAVEKALQEIGYFEHKKLPERESKKQLIGLIIPNMLAIGIYPFVKGVMEVADLHNFNVITSESNHSVAKETKLCKSMIECGAQGIVFFPCAPHSGECLLQIPKSYPIVVLDRLTKNIPENTVSVLVDHEYNGYLGTKYLMNLGHKNIAVLMGTYNGERSPSQLELLKGYRKAIEEAGLQFREELTIYGTTNIDVTTRAIDEFLSRKIPFSAIFGFNDLLAFGAYNALKKRDIKIPEDISLLGHDSTIFSEVLGMTTIDNRAIEIARFATEALFSLIDKKDLLEITTVSKSSLMIRNSCSRFHGDKVY</sequence>
<gene>
    <name evidence="7" type="ordered locus">Spirs_2213</name>
</gene>
<protein>
    <submittedName>
        <fullName evidence="7">Transcriptional regulator, LacI family</fullName>
    </submittedName>
</protein>
<evidence type="ECO:0000256" key="5">
    <source>
        <dbReference type="SAM" id="Phobius"/>
    </source>
</evidence>